<dbReference type="PROSITE" id="PS50043">
    <property type="entry name" value="HTH_LUXR_2"/>
    <property type="match status" value="1"/>
</dbReference>
<gene>
    <name evidence="6" type="ORF">WCD41_22195</name>
</gene>
<evidence type="ECO:0000256" key="2">
    <source>
        <dbReference type="ARBA" id="ARBA00023125"/>
    </source>
</evidence>
<dbReference type="InterPro" id="IPR000792">
    <property type="entry name" value="Tscrpt_reg_LuxR_C"/>
</dbReference>
<dbReference type="PANTHER" id="PTHR44688:SF16">
    <property type="entry name" value="DNA-BINDING TRANSCRIPTIONAL ACTIVATOR DEVR_DOSR"/>
    <property type="match status" value="1"/>
</dbReference>
<keyword evidence="1" id="KW-0805">Transcription regulation</keyword>
<protein>
    <submittedName>
        <fullName evidence="6">LuxR C-terminal-related transcriptional regulator</fullName>
    </submittedName>
</protein>
<evidence type="ECO:0000313" key="7">
    <source>
        <dbReference type="Proteomes" id="UP001370100"/>
    </source>
</evidence>
<dbReference type="InterPro" id="IPR027417">
    <property type="entry name" value="P-loop_NTPase"/>
</dbReference>
<feature type="domain" description="HTH luxR-type" evidence="5">
    <location>
        <begin position="861"/>
        <end position="926"/>
    </location>
</feature>
<dbReference type="InterPro" id="IPR011990">
    <property type="entry name" value="TPR-like_helical_dom_sf"/>
</dbReference>
<dbReference type="PANTHER" id="PTHR44688">
    <property type="entry name" value="DNA-BINDING TRANSCRIPTIONAL ACTIVATOR DEVR_DOSR"/>
    <property type="match status" value="1"/>
</dbReference>
<dbReference type="InterPro" id="IPR059106">
    <property type="entry name" value="WHD_MalT"/>
</dbReference>
<dbReference type="Pfam" id="PF00196">
    <property type="entry name" value="GerE"/>
    <property type="match status" value="1"/>
</dbReference>
<evidence type="ECO:0000256" key="3">
    <source>
        <dbReference type="ARBA" id="ARBA00023163"/>
    </source>
</evidence>
<evidence type="ECO:0000256" key="1">
    <source>
        <dbReference type="ARBA" id="ARBA00023015"/>
    </source>
</evidence>
<dbReference type="Proteomes" id="UP001370100">
    <property type="component" value="Unassembled WGS sequence"/>
</dbReference>
<dbReference type="SMART" id="SM00421">
    <property type="entry name" value="HTH_LUXR"/>
    <property type="match status" value="1"/>
</dbReference>
<keyword evidence="7" id="KW-1185">Reference proteome</keyword>
<dbReference type="PRINTS" id="PR00038">
    <property type="entry name" value="HTHLUXR"/>
</dbReference>
<dbReference type="Pfam" id="PF13191">
    <property type="entry name" value="AAA_16"/>
    <property type="match status" value="1"/>
</dbReference>
<comment type="caution">
    <text evidence="6">The sequence shown here is derived from an EMBL/GenBank/DDBJ whole genome shotgun (WGS) entry which is preliminary data.</text>
</comment>
<dbReference type="InterPro" id="IPR016032">
    <property type="entry name" value="Sig_transdc_resp-reg_C-effctor"/>
</dbReference>
<dbReference type="Gene3D" id="1.10.10.10">
    <property type="entry name" value="Winged helix-like DNA-binding domain superfamily/Winged helix DNA-binding domain"/>
    <property type="match status" value="1"/>
</dbReference>
<proteinExistence type="predicted"/>
<name>A0ABU8NBZ1_9PSEU</name>
<keyword evidence="3" id="KW-0804">Transcription</keyword>
<dbReference type="SUPFAM" id="SSF52540">
    <property type="entry name" value="P-loop containing nucleoside triphosphate hydrolases"/>
    <property type="match status" value="1"/>
</dbReference>
<evidence type="ECO:0000313" key="6">
    <source>
        <dbReference type="EMBL" id="MEJ2889186.1"/>
    </source>
</evidence>
<feature type="compositionally biased region" description="Low complexity" evidence="4">
    <location>
        <begin position="11"/>
        <end position="46"/>
    </location>
</feature>
<organism evidence="6 7">
    <name type="scientific">Actinomycetospora aeridis</name>
    <dbReference type="NCBI Taxonomy" id="3129231"/>
    <lineage>
        <taxon>Bacteria</taxon>
        <taxon>Bacillati</taxon>
        <taxon>Actinomycetota</taxon>
        <taxon>Actinomycetes</taxon>
        <taxon>Pseudonocardiales</taxon>
        <taxon>Pseudonocardiaceae</taxon>
        <taxon>Actinomycetospora</taxon>
    </lineage>
</organism>
<reference evidence="6 7" key="1">
    <citation type="submission" date="2024-03" db="EMBL/GenBank/DDBJ databases">
        <title>Actinomycetospora sp. OC33-EN06, a novel actinomycete isolated from wild orchid (Aerides multiflora).</title>
        <authorList>
            <person name="Suriyachadkun C."/>
        </authorList>
    </citation>
    <scope>NUCLEOTIDE SEQUENCE [LARGE SCALE GENOMIC DNA]</scope>
    <source>
        <strain evidence="6 7">OC33-EN06</strain>
    </source>
</reference>
<dbReference type="RefSeq" id="WP_337716493.1">
    <property type="nucleotide sequence ID" value="NZ_JBBEGL010000006.1"/>
</dbReference>
<dbReference type="SUPFAM" id="SSF46894">
    <property type="entry name" value="C-terminal effector domain of the bipartite response regulators"/>
    <property type="match status" value="1"/>
</dbReference>
<dbReference type="Pfam" id="PF25873">
    <property type="entry name" value="WHD_MalT"/>
    <property type="match status" value="1"/>
</dbReference>
<dbReference type="Gene3D" id="3.40.50.300">
    <property type="entry name" value="P-loop containing nucleotide triphosphate hydrolases"/>
    <property type="match status" value="1"/>
</dbReference>
<evidence type="ECO:0000259" key="5">
    <source>
        <dbReference type="PROSITE" id="PS50043"/>
    </source>
</evidence>
<dbReference type="CDD" id="cd06170">
    <property type="entry name" value="LuxR_C_like"/>
    <property type="match status" value="1"/>
</dbReference>
<accession>A0ABU8NBZ1</accession>
<feature type="region of interest" description="Disordered" evidence="4">
    <location>
        <begin position="1"/>
        <end position="63"/>
    </location>
</feature>
<evidence type="ECO:0000256" key="4">
    <source>
        <dbReference type="SAM" id="MobiDB-lite"/>
    </source>
</evidence>
<keyword evidence="2" id="KW-0238">DNA-binding</keyword>
<dbReference type="InterPro" id="IPR036388">
    <property type="entry name" value="WH-like_DNA-bd_sf"/>
</dbReference>
<dbReference type="Gene3D" id="1.25.40.10">
    <property type="entry name" value="Tetratricopeptide repeat domain"/>
    <property type="match status" value="1"/>
</dbReference>
<sequence length="928" mass="97272">MATRRAAGSSGPVVAGPWPAAPTTPTSPTTPATPATAATAGTAAVPLPHPPRTGPHTDGPTDAEHAVPVATHVVDRPRLHARLERAVADAAMTLVVGPAGWGKTLLVGSWLAAGGDRGTAWVSLGAGHDEPRAFWAALARAVGPTAGPATAAALRRVELGPADPEELPGAFAHALRQAERPVVLVLDDLHEVTSPAVHAGLRSLVERPVPSLALVATTRHDPPWPRTRLLLAGLVAEVRPDDLAFLDDEAAALFAQLGVDAAADHVREMVARTGGWAAGMRLAALDLATRPDVDAAVAAFSGDAHSVSGYLLDEVLGRQPPELVTFLERISVVDLVSADLADAITGGTDGEALLAELSAAHLFVQALDHPGRWYRLHRLVLDVLRARPASRRDRRERHRRAADWFRQRGMPLEALRSAVRGELWALAAEVVAAHLALLVLRGSADEVIRVLGGIPEPVLLERPELATALAGARVAIGARTQVPSLLAAARRGAGALGERRQQRLAVHHSLIEAAHARARGDLDAVALAFRAVTLDVATLDRYGVLDAAIVPAVVLANLGTAELWTGDLAAADGHLREIADGAGPPTLPRVNAAAHLALLTCERGELDAAESRVRAVVATADAAGWSRMPQVAPAYLAMARLVLDRDEPGAGGSWLSRLAEVEEVAPEPHVELARSLALAARQDAAGDPEDALARLRAAGARAGSWTPPRPLAEQWRLGEADLLARTGNPDAARAVAARLGTPRTDGGRIAAARLLLHLGDAGVEEALGDTTASPLPRVRAGAGVVAALAAARAGDPERALTLLEDALLAAAPHGLRRPFLAEPALAEVLRRRVDLGSGAVGFAVDLLERRTGGPADHTPPRRALAEPLTEREATMLRYLASTLSNPEIAAELYVSVNTVKSHQRAVYRKLGTSGRRDAVRRARELELL</sequence>
<dbReference type="InterPro" id="IPR041664">
    <property type="entry name" value="AAA_16"/>
</dbReference>
<dbReference type="EMBL" id="JBBEGL010000006">
    <property type="protein sequence ID" value="MEJ2889186.1"/>
    <property type="molecule type" value="Genomic_DNA"/>
</dbReference>